<dbReference type="SUPFAM" id="SSF53335">
    <property type="entry name" value="S-adenosyl-L-methionine-dependent methyltransferases"/>
    <property type="match status" value="1"/>
</dbReference>
<organism evidence="1 2">
    <name type="scientific">Azospirillum brasilense</name>
    <dbReference type="NCBI Taxonomy" id="192"/>
    <lineage>
        <taxon>Bacteria</taxon>
        <taxon>Pseudomonadati</taxon>
        <taxon>Pseudomonadota</taxon>
        <taxon>Alphaproteobacteria</taxon>
        <taxon>Rhodospirillales</taxon>
        <taxon>Azospirillaceae</taxon>
        <taxon>Azospirillum</taxon>
    </lineage>
</organism>
<gene>
    <name evidence="1" type="ORF">CHT98_28730</name>
</gene>
<evidence type="ECO:0000313" key="2">
    <source>
        <dbReference type="Proteomes" id="UP000215367"/>
    </source>
</evidence>
<keyword evidence="1" id="KW-0614">Plasmid</keyword>
<dbReference type="RefSeq" id="WP_094306800.1">
    <property type="nucleotide sequence ID" value="NZ_NOWT01000042.1"/>
</dbReference>
<protein>
    <recommendedName>
        <fullName evidence="3">Class I SAM-dependent methyltransferase</fullName>
    </recommendedName>
</protein>
<accession>A0A235H520</accession>
<geneLocation type="plasmid" evidence="1">
    <name>unnamed</name>
</geneLocation>
<dbReference type="AlphaFoldDB" id="A0A235H520"/>
<dbReference type="Pfam" id="PF13489">
    <property type="entry name" value="Methyltransf_23"/>
    <property type="match status" value="1"/>
</dbReference>
<comment type="caution">
    <text evidence="1">The sequence shown here is derived from an EMBL/GenBank/DDBJ whole genome shotgun (WGS) entry which is preliminary data.</text>
</comment>
<proteinExistence type="predicted"/>
<dbReference type="EMBL" id="NOWT01000042">
    <property type="protein sequence ID" value="OYD80896.1"/>
    <property type="molecule type" value="Genomic_DNA"/>
</dbReference>
<dbReference type="Proteomes" id="UP000215367">
    <property type="component" value="Unassembled WGS sequence"/>
</dbReference>
<dbReference type="InterPro" id="IPR029063">
    <property type="entry name" value="SAM-dependent_MTases_sf"/>
</dbReference>
<evidence type="ECO:0008006" key="3">
    <source>
        <dbReference type="Google" id="ProtNLM"/>
    </source>
</evidence>
<dbReference type="Gene3D" id="3.40.50.150">
    <property type="entry name" value="Vaccinia Virus protein VP39"/>
    <property type="match status" value="1"/>
</dbReference>
<sequence length="271" mass="30933">MESYTPVNLRRRSADEISQAVDYALQVGKNYISQINALPDGLEGRRVLEIGPGSDFGPALLLASAGAKVSIIDRFVAEWQDDYHRPLYTALRDRWPGDPSPFNAVLAAGGYSDVITVFSCAMEDIVEDQKFDIIISNAVLEHMRDIGQAVESMARITIPFGWGLHQIDFRDHRNFSKPLEYLLYTDEEFEEKLGHLLGECGQPYRVSEVESLFLRHGFEIEYRNINMLVDEGYLADFLPRLRASASRYRDWPVEDLRNLSVFYRLTARSES</sequence>
<evidence type="ECO:0000313" key="1">
    <source>
        <dbReference type="EMBL" id="OYD80896.1"/>
    </source>
</evidence>
<name>A0A235H520_AZOBR</name>
<reference evidence="1 2" key="1">
    <citation type="submission" date="2017-07" db="EMBL/GenBank/DDBJ databases">
        <title>Whole genome sequence of Azospirillum brasilense 2A1, a potential biofertilizer strain.</title>
        <authorList>
            <person name="Fontana C.A."/>
            <person name="Toffoli L.M."/>
            <person name="Salazar S.M."/>
            <person name="Puglisi E."/>
            <person name="Pedraza R."/>
            <person name="Bassi D."/>
            <person name="Cocconcelli P.S."/>
        </authorList>
    </citation>
    <scope>NUCLEOTIDE SEQUENCE [LARGE SCALE GENOMIC DNA]</scope>
    <source>
        <strain evidence="1 2">2A1</strain>
        <plasmid evidence="1">unnamed</plasmid>
    </source>
</reference>